<dbReference type="RefSeq" id="WP_011239880.1">
    <property type="nucleotide sequence ID" value="NC_006513.1"/>
</dbReference>
<accession>Q5NXH7</accession>
<dbReference type="Proteomes" id="UP000006552">
    <property type="component" value="Chromosome"/>
</dbReference>
<protein>
    <recommendedName>
        <fullName evidence="3">Bacteriophage-related protein</fullName>
    </recommendedName>
</protein>
<gene>
    <name evidence="1" type="ORF">ebB250</name>
</gene>
<name>Q5NXH7_AROAE</name>
<dbReference type="KEGG" id="eba:ebB250"/>
<dbReference type="HOGENOM" id="CLU_159984_2_0_4"/>
<evidence type="ECO:0000313" key="2">
    <source>
        <dbReference type="Proteomes" id="UP000006552"/>
    </source>
</evidence>
<evidence type="ECO:0000313" key="1">
    <source>
        <dbReference type="EMBL" id="CAI10237.1"/>
    </source>
</evidence>
<dbReference type="AlphaFoldDB" id="Q5NXH7"/>
<dbReference type="InterPro" id="IPR004195">
    <property type="entry name" value="Head_decoration_D"/>
</dbReference>
<sequence length="114" mass="11359">MLQEQKRAGEFLIAEGNGSLSRENIVIASGSGALVAGTVLGKVTASGEYGPYDNDDTTTGLGAAAGILYAPVDATSAATAAVLIARHAEVDGDLLTGLDATGTADLAALQIIVR</sequence>
<reference evidence="1 2" key="1">
    <citation type="journal article" date="2005" name="Arch. Microbiol.">
        <title>The genome sequence of an anaerobic aromatic-degrading denitrifying bacterium, strain EbN1.</title>
        <authorList>
            <person name="Rabus R."/>
            <person name="Kube M."/>
            <person name="Heider J."/>
            <person name="Beck A."/>
            <person name="Heitmann K."/>
            <person name="Widdel F."/>
            <person name="Reinhardt R."/>
        </authorList>
    </citation>
    <scope>NUCLEOTIDE SEQUENCE [LARGE SCALE GENOMIC DNA]</scope>
    <source>
        <strain evidence="1 2">EbN1</strain>
    </source>
</reference>
<dbReference type="OrthoDB" id="9099687at2"/>
<organism evidence="1 2">
    <name type="scientific">Aromatoleum aromaticum (strain DSM 19018 / LMG 30748 / EbN1)</name>
    <name type="common">Azoarcus sp. (strain EbN1)</name>
    <dbReference type="NCBI Taxonomy" id="76114"/>
    <lineage>
        <taxon>Bacteria</taxon>
        <taxon>Pseudomonadati</taxon>
        <taxon>Pseudomonadota</taxon>
        <taxon>Betaproteobacteria</taxon>
        <taxon>Rhodocyclales</taxon>
        <taxon>Rhodocyclaceae</taxon>
        <taxon>Aromatoleum</taxon>
    </lineage>
</organism>
<dbReference type="EMBL" id="CR555306">
    <property type="protein sequence ID" value="CAI10237.1"/>
    <property type="molecule type" value="Genomic_DNA"/>
</dbReference>
<evidence type="ECO:0008006" key="3">
    <source>
        <dbReference type="Google" id="ProtNLM"/>
    </source>
</evidence>
<dbReference type="eggNOG" id="ENOG5032YWN">
    <property type="taxonomic scope" value="Bacteria"/>
</dbReference>
<dbReference type="STRING" id="76114.ebB250"/>
<keyword evidence="2" id="KW-1185">Reference proteome</keyword>
<dbReference type="Pfam" id="PF02924">
    <property type="entry name" value="HDPD"/>
    <property type="match status" value="1"/>
</dbReference>
<proteinExistence type="predicted"/>